<keyword evidence="4 6" id="KW-1133">Transmembrane helix</keyword>
<dbReference type="EMBL" id="CP013652">
    <property type="protein sequence ID" value="ALS21182.1"/>
    <property type="molecule type" value="Genomic_DNA"/>
</dbReference>
<evidence type="ECO:0000256" key="5">
    <source>
        <dbReference type="ARBA" id="ARBA00023136"/>
    </source>
</evidence>
<accession>A0A0U2W3W8</accession>
<feature type="transmembrane region" description="Helical" evidence="6">
    <location>
        <begin position="12"/>
        <end position="37"/>
    </location>
</feature>
<evidence type="ECO:0000313" key="8">
    <source>
        <dbReference type="EMBL" id="ALS21182.1"/>
    </source>
</evidence>
<dbReference type="PANTHER" id="PTHR43759:SF1">
    <property type="entry name" value="GLUCOSE IMPORT SYSTEM PERMEASE PROTEIN GLCT"/>
    <property type="match status" value="1"/>
</dbReference>
<dbReference type="Gene3D" id="1.10.3720.10">
    <property type="entry name" value="MetI-like"/>
    <property type="match status" value="1"/>
</dbReference>
<dbReference type="KEGG" id="pnp:IJ22_08000"/>
<dbReference type="GO" id="GO:0055085">
    <property type="term" value="P:transmembrane transport"/>
    <property type="evidence" value="ECO:0007669"/>
    <property type="project" value="InterPro"/>
</dbReference>
<evidence type="ECO:0000256" key="4">
    <source>
        <dbReference type="ARBA" id="ARBA00022989"/>
    </source>
</evidence>
<dbReference type="GO" id="GO:0005886">
    <property type="term" value="C:plasma membrane"/>
    <property type="evidence" value="ECO:0007669"/>
    <property type="project" value="UniProtKB-SubCell"/>
</dbReference>
<name>A0A0U2W3W8_9BACL</name>
<dbReference type="AlphaFoldDB" id="A0A0U2W3W8"/>
<dbReference type="RefSeq" id="WP_062407391.1">
    <property type="nucleotide sequence ID" value="NZ_CP013652.1"/>
</dbReference>
<feature type="transmembrane region" description="Helical" evidence="6">
    <location>
        <begin position="261"/>
        <end position="286"/>
    </location>
</feature>
<keyword evidence="9" id="KW-1185">Reference proteome</keyword>
<dbReference type="InterPro" id="IPR035906">
    <property type="entry name" value="MetI-like_sf"/>
</dbReference>
<evidence type="ECO:0000313" key="9">
    <source>
        <dbReference type="Proteomes" id="UP000061660"/>
    </source>
</evidence>
<evidence type="ECO:0000256" key="2">
    <source>
        <dbReference type="ARBA" id="ARBA00022448"/>
    </source>
</evidence>
<feature type="transmembrane region" description="Helical" evidence="6">
    <location>
        <begin position="77"/>
        <end position="98"/>
    </location>
</feature>
<sequence>MRPIERFIEKNIKYIFVLPAVLFVGIMIVFPIGYTLYLSFFEWSMSGVQKPVWVFMDNYKHLLFDDERFWAAFGRTFYFTIAAMMFELVLGIAIAVLFNRKFRGKNLVKTLFLLPMVSTPVAIGLVWLLIFEPTIGFGNQFLKFLGLEPLLWIASPDQAIPSLVLVDVWQWTPMISLILLAGLATLPQENYEAAEIDGANVWQMFWRITLPLLMPTIFAAGLLRAIDALKTFDIIYAMTQGGPGFATETLNIYGFQLGFQYFQLGMTSAMLMLFFLLVLGISLLIIQWRRRLEVLN</sequence>
<keyword evidence="3 6" id="KW-0812">Transmembrane</keyword>
<feature type="transmembrane region" description="Helical" evidence="6">
    <location>
        <begin position="110"/>
        <end position="130"/>
    </location>
</feature>
<dbReference type="CDD" id="cd06261">
    <property type="entry name" value="TM_PBP2"/>
    <property type="match status" value="1"/>
</dbReference>
<dbReference type="STRING" id="162209.IJ22_08000"/>
<evidence type="ECO:0000259" key="7">
    <source>
        <dbReference type="PROSITE" id="PS50928"/>
    </source>
</evidence>
<dbReference type="SUPFAM" id="SSF161098">
    <property type="entry name" value="MetI-like"/>
    <property type="match status" value="1"/>
</dbReference>
<dbReference type="PATRIC" id="fig|162209.4.peg.855"/>
<dbReference type="SUPFAM" id="SSF160964">
    <property type="entry name" value="MalF N-terminal region-like"/>
    <property type="match status" value="1"/>
</dbReference>
<feature type="transmembrane region" description="Helical" evidence="6">
    <location>
        <begin position="168"/>
        <end position="187"/>
    </location>
</feature>
<dbReference type="Proteomes" id="UP000061660">
    <property type="component" value="Chromosome"/>
</dbReference>
<organism evidence="8 9">
    <name type="scientific">Paenibacillus naphthalenovorans</name>
    <dbReference type="NCBI Taxonomy" id="162209"/>
    <lineage>
        <taxon>Bacteria</taxon>
        <taxon>Bacillati</taxon>
        <taxon>Bacillota</taxon>
        <taxon>Bacilli</taxon>
        <taxon>Bacillales</taxon>
        <taxon>Paenibacillaceae</taxon>
        <taxon>Paenibacillus</taxon>
    </lineage>
</organism>
<dbReference type="InterPro" id="IPR000515">
    <property type="entry name" value="MetI-like"/>
</dbReference>
<gene>
    <name evidence="8" type="ORF">IJ22_08000</name>
</gene>
<dbReference type="InterPro" id="IPR052730">
    <property type="entry name" value="Sugar_ABC_transporter"/>
</dbReference>
<dbReference type="PROSITE" id="PS50928">
    <property type="entry name" value="ABC_TM1"/>
    <property type="match status" value="1"/>
</dbReference>
<reference evidence="9" key="1">
    <citation type="submission" date="2015-12" db="EMBL/GenBank/DDBJ databases">
        <title>Complete genome sequences of two moderately thermophilic Paenibacillus species.</title>
        <authorList>
            <person name="Butler R.III."/>
            <person name="Wang J."/>
            <person name="Stark B.C."/>
            <person name="Pombert J.-F."/>
        </authorList>
    </citation>
    <scope>NUCLEOTIDE SEQUENCE [LARGE SCALE GENOMIC DNA]</scope>
    <source>
        <strain evidence="9">32O-Y</strain>
    </source>
</reference>
<keyword evidence="5 6" id="KW-0472">Membrane</keyword>
<comment type="similarity">
    <text evidence="6">Belongs to the binding-protein-dependent transport system permease family.</text>
</comment>
<evidence type="ECO:0000256" key="6">
    <source>
        <dbReference type="RuleBase" id="RU363032"/>
    </source>
</evidence>
<proteinExistence type="inferred from homology"/>
<feature type="transmembrane region" description="Helical" evidence="6">
    <location>
        <begin position="208"/>
        <end position="226"/>
    </location>
</feature>
<feature type="domain" description="ABC transmembrane type-1" evidence="7">
    <location>
        <begin position="73"/>
        <end position="285"/>
    </location>
</feature>
<dbReference type="PANTHER" id="PTHR43759">
    <property type="entry name" value="TREHALOSE TRANSPORT SYSTEM PERMEASE PROTEIN SUGA"/>
    <property type="match status" value="1"/>
</dbReference>
<reference evidence="8 9" key="2">
    <citation type="journal article" date="2016" name="Genome Announc.">
        <title>Complete Genome Sequences of Two Interactive Moderate Thermophiles, Paenibacillus napthalenovorans 32O-Y and Paenibacillus sp. 32O-W.</title>
        <authorList>
            <person name="Butler R.R.III."/>
            <person name="Wang J."/>
            <person name="Stark B.C."/>
            <person name="Pombert J.F."/>
        </authorList>
    </citation>
    <scope>NUCLEOTIDE SEQUENCE [LARGE SCALE GENOMIC DNA]</scope>
    <source>
        <strain evidence="8 9">32O-Y</strain>
    </source>
</reference>
<keyword evidence="2 6" id="KW-0813">Transport</keyword>
<comment type="subcellular location">
    <subcellularLocation>
        <location evidence="6">Cell membrane</location>
        <topology evidence="6">Multi-pass membrane protein</topology>
    </subcellularLocation>
    <subcellularLocation>
        <location evidence="1">Membrane</location>
        <topology evidence="1">Multi-pass membrane protein</topology>
    </subcellularLocation>
</comment>
<protein>
    <submittedName>
        <fullName evidence="8">Sugar ABC transporter permease</fullName>
    </submittedName>
</protein>
<evidence type="ECO:0000256" key="3">
    <source>
        <dbReference type="ARBA" id="ARBA00022692"/>
    </source>
</evidence>
<dbReference type="Pfam" id="PF00528">
    <property type="entry name" value="BPD_transp_1"/>
    <property type="match status" value="1"/>
</dbReference>
<evidence type="ECO:0000256" key="1">
    <source>
        <dbReference type="ARBA" id="ARBA00004141"/>
    </source>
</evidence>